<accession>A0ABV2LQN3</accession>
<protein>
    <submittedName>
        <fullName evidence="1">Uncharacterized membrane protein (UPF0127 family)</fullName>
    </submittedName>
</protein>
<dbReference type="PANTHER" id="PTHR37953">
    <property type="entry name" value="UPF0127 PROTEIN MJ1496"/>
    <property type="match status" value="1"/>
</dbReference>
<dbReference type="Proteomes" id="UP001549146">
    <property type="component" value="Unassembled WGS sequence"/>
</dbReference>
<dbReference type="Gene3D" id="2.60.120.1140">
    <property type="entry name" value="Protein of unknown function DUF192"/>
    <property type="match status" value="1"/>
</dbReference>
<dbReference type="PANTHER" id="PTHR37953:SF1">
    <property type="entry name" value="UPF0127 PROTEIN MJ1496"/>
    <property type="match status" value="1"/>
</dbReference>
<evidence type="ECO:0000313" key="2">
    <source>
        <dbReference type="Proteomes" id="UP001549146"/>
    </source>
</evidence>
<reference evidence="1 2" key="1">
    <citation type="submission" date="2024-06" db="EMBL/GenBank/DDBJ databases">
        <title>Genomic Encyclopedia of Type Strains, Phase IV (KMG-IV): sequencing the most valuable type-strain genomes for metagenomic binning, comparative biology and taxonomic classification.</title>
        <authorList>
            <person name="Goeker M."/>
        </authorList>
    </citation>
    <scope>NUCLEOTIDE SEQUENCE [LARGE SCALE GENOMIC DNA]</scope>
    <source>
        <strain evidence="1 2">DSM 29388</strain>
    </source>
</reference>
<name>A0ABV2LQN3_9FLAO</name>
<keyword evidence="2" id="KW-1185">Reference proteome</keyword>
<gene>
    <name evidence="1" type="ORF">ABID46_000453</name>
</gene>
<dbReference type="Pfam" id="PF02643">
    <property type="entry name" value="DUF192"/>
    <property type="match status" value="1"/>
</dbReference>
<comment type="caution">
    <text evidence="1">The sequence shown here is derived from an EMBL/GenBank/DDBJ whole genome shotgun (WGS) entry which is preliminary data.</text>
</comment>
<proteinExistence type="predicted"/>
<dbReference type="InterPro" id="IPR038695">
    <property type="entry name" value="Saro_0823-like_sf"/>
</dbReference>
<dbReference type="PROSITE" id="PS51257">
    <property type="entry name" value="PROKAR_LIPOPROTEIN"/>
    <property type="match status" value="1"/>
</dbReference>
<evidence type="ECO:0000313" key="1">
    <source>
        <dbReference type="EMBL" id="MET3730894.1"/>
    </source>
</evidence>
<dbReference type="InterPro" id="IPR003795">
    <property type="entry name" value="DUF192"/>
</dbReference>
<dbReference type="EMBL" id="JBEPMO010000002">
    <property type="protein sequence ID" value="MET3730894.1"/>
    <property type="molecule type" value="Genomic_DNA"/>
</dbReference>
<dbReference type="RefSeq" id="WP_354506595.1">
    <property type="nucleotide sequence ID" value="NZ_JBEPMO010000002.1"/>
</dbReference>
<organism evidence="1 2">
    <name type="scientific">Moheibacter stercoris</name>
    <dbReference type="NCBI Taxonomy" id="1628251"/>
    <lineage>
        <taxon>Bacteria</taxon>
        <taxon>Pseudomonadati</taxon>
        <taxon>Bacteroidota</taxon>
        <taxon>Flavobacteriia</taxon>
        <taxon>Flavobacteriales</taxon>
        <taxon>Weeksellaceae</taxon>
        <taxon>Moheibacter</taxon>
    </lineage>
</organism>
<sequence>MKKIGISLCLGLFVISCGNDTQKVESVGTVDVVEIPFTKEGELEFINANGEAFHKINIEIAETNNERARGLMDRSSMEDGNGMLFIFGDDEVRKHTFYMKNTRIPLDIMYFSADSTLINIARNAQPGADSEMSPGGTVAAAKENSKFVVEINGGLSEKLGMVEGETKIRWTRN</sequence>